<dbReference type="GO" id="GO:0005829">
    <property type="term" value="C:cytosol"/>
    <property type="evidence" value="ECO:0007669"/>
    <property type="project" value="TreeGrafter"/>
</dbReference>
<protein>
    <recommendedName>
        <fullName evidence="5">Putative pre-16S rRNA nuclease</fullName>
        <ecNumber evidence="5">3.1.-.-</ecNumber>
    </recommendedName>
</protein>
<keyword evidence="3 5" id="KW-0540">Nuclease</keyword>
<evidence type="ECO:0000256" key="1">
    <source>
        <dbReference type="ARBA" id="ARBA00022490"/>
    </source>
</evidence>
<dbReference type="InterPro" id="IPR012337">
    <property type="entry name" value="RNaseH-like_sf"/>
</dbReference>
<dbReference type="AlphaFoldDB" id="A0A1G1Y4D2"/>
<reference evidence="7 8" key="1">
    <citation type="journal article" date="2016" name="Nat. Commun.">
        <title>Thousands of microbial genomes shed light on interconnected biogeochemical processes in an aquifer system.</title>
        <authorList>
            <person name="Anantharaman K."/>
            <person name="Brown C.T."/>
            <person name="Hug L.A."/>
            <person name="Sharon I."/>
            <person name="Castelle C.J."/>
            <person name="Probst A.J."/>
            <person name="Thomas B.C."/>
            <person name="Singh A."/>
            <person name="Wilkins M.J."/>
            <person name="Karaoz U."/>
            <person name="Brodie E.L."/>
            <person name="Williams K.H."/>
            <person name="Hubbard S.S."/>
            <person name="Banfield J.F."/>
        </authorList>
    </citation>
    <scope>NUCLEOTIDE SEQUENCE [LARGE SCALE GENOMIC DNA]</scope>
</reference>
<gene>
    <name evidence="7" type="ORF">A2840_01800</name>
</gene>
<comment type="similarity">
    <text evidence="5">Belongs to the YqgF HJR family.</text>
</comment>
<dbReference type="InterPro" id="IPR005227">
    <property type="entry name" value="YqgF"/>
</dbReference>
<feature type="domain" description="YqgF/RNase H-like" evidence="6">
    <location>
        <begin position="1"/>
        <end position="111"/>
    </location>
</feature>
<dbReference type="SMART" id="SM00732">
    <property type="entry name" value="YqgFc"/>
    <property type="match status" value="1"/>
</dbReference>
<dbReference type="GO" id="GO:0004518">
    <property type="term" value="F:nuclease activity"/>
    <property type="evidence" value="ECO:0007669"/>
    <property type="project" value="UniProtKB-KW"/>
</dbReference>
<comment type="subcellular location">
    <subcellularLocation>
        <location evidence="5">Cytoplasm</location>
    </subcellularLocation>
</comment>
<dbReference type="GO" id="GO:0016788">
    <property type="term" value="F:hydrolase activity, acting on ester bonds"/>
    <property type="evidence" value="ECO:0007669"/>
    <property type="project" value="UniProtKB-UniRule"/>
</dbReference>
<dbReference type="InterPro" id="IPR037027">
    <property type="entry name" value="YqgF/RNaseH-like_dom_sf"/>
</dbReference>
<organism evidence="7 8">
    <name type="scientific">Candidatus Buchananbacteria bacterium RIFCSPHIGHO2_01_FULL_47_11b</name>
    <dbReference type="NCBI Taxonomy" id="1797537"/>
    <lineage>
        <taxon>Bacteria</taxon>
        <taxon>Candidatus Buchananiibacteriota</taxon>
    </lineage>
</organism>
<evidence type="ECO:0000313" key="8">
    <source>
        <dbReference type="Proteomes" id="UP000178385"/>
    </source>
</evidence>
<evidence type="ECO:0000256" key="3">
    <source>
        <dbReference type="ARBA" id="ARBA00022722"/>
    </source>
</evidence>
<dbReference type="Gene3D" id="3.30.420.140">
    <property type="entry name" value="YqgF/RNase H-like domain"/>
    <property type="match status" value="1"/>
</dbReference>
<accession>A0A1G1Y4D2</accession>
<dbReference type="SUPFAM" id="SSF53098">
    <property type="entry name" value="Ribonuclease H-like"/>
    <property type="match status" value="1"/>
</dbReference>
<dbReference type="EMBL" id="MHIG01000030">
    <property type="protein sequence ID" value="OGY46630.1"/>
    <property type="molecule type" value="Genomic_DNA"/>
</dbReference>
<dbReference type="PANTHER" id="PTHR33317">
    <property type="entry name" value="POLYNUCLEOTIDYL TRANSFERASE, RIBONUCLEASE H-LIKE SUPERFAMILY PROTEIN"/>
    <property type="match status" value="1"/>
</dbReference>
<dbReference type="InterPro" id="IPR006641">
    <property type="entry name" value="YqgF/RNaseH-like_dom"/>
</dbReference>
<dbReference type="Pfam" id="PF03652">
    <property type="entry name" value="RuvX"/>
    <property type="match status" value="1"/>
</dbReference>
<evidence type="ECO:0000256" key="5">
    <source>
        <dbReference type="HAMAP-Rule" id="MF_00651"/>
    </source>
</evidence>
<keyword evidence="4 5" id="KW-0378">Hydrolase</keyword>
<dbReference type="Proteomes" id="UP000178385">
    <property type="component" value="Unassembled WGS sequence"/>
</dbReference>
<name>A0A1G1Y4D2_9BACT</name>
<keyword evidence="2 5" id="KW-0690">Ribosome biogenesis</keyword>
<keyword evidence="1 5" id="KW-0963">Cytoplasm</keyword>
<evidence type="ECO:0000256" key="4">
    <source>
        <dbReference type="ARBA" id="ARBA00022801"/>
    </source>
</evidence>
<dbReference type="CDD" id="cd16964">
    <property type="entry name" value="YqgF"/>
    <property type="match status" value="1"/>
</dbReference>
<proteinExistence type="inferred from homology"/>
<sequence length="142" mass="15417">MSILGVDYGAKKIGIAKADPTGGPAVPLTTLIVANQKEGIERLQQLIASEGVELLVVGVPVSLSQSGAELLRDKDHLNKQMQEVLQFVERLKNTVTIPVELEDERLSTKLANGMQKELVKINGDDAVAAMVILQSYLDRKKL</sequence>
<evidence type="ECO:0000313" key="7">
    <source>
        <dbReference type="EMBL" id="OGY46630.1"/>
    </source>
</evidence>
<dbReference type="HAMAP" id="MF_00651">
    <property type="entry name" value="Nuclease_YqgF"/>
    <property type="match status" value="1"/>
</dbReference>
<dbReference type="NCBIfam" id="TIGR00250">
    <property type="entry name" value="RNAse_H_YqgF"/>
    <property type="match status" value="1"/>
</dbReference>
<evidence type="ECO:0000256" key="2">
    <source>
        <dbReference type="ARBA" id="ARBA00022517"/>
    </source>
</evidence>
<comment type="caution">
    <text evidence="7">The sequence shown here is derived from an EMBL/GenBank/DDBJ whole genome shotgun (WGS) entry which is preliminary data.</text>
</comment>
<dbReference type="EC" id="3.1.-.-" evidence="5"/>
<comment type="function">
    <text evidence="5">Could be a nuclease involved in processing of the 5'-end of pre-16S rRNA.</text>
</comment>
<dbReference type="PANTHER" id="PTHR33317:SF4">
    <property type="entry name" value="POLYNUCLEOTIDYL TRANSFERASE, RIBONUCLEASE H-LIKE SUPERFAMILY PROTEIN"/>
    <property type="match status" value="1"/>
</dbReference>
<dbReference type="GO" id="GO:0000967">
    <property type="term" value="P:rRNA 5'-end processing"/>
    <property type="evidence" value="ECO:0007669"/>
    <property type="project" value="UniProtKB-UniRule"/>
</dbReference>
<evidence type="ECO:0000259" key="6">
    <source>
        <dbReference type="SMART" id="SM00732"/>
    </source>
</evidence>